<dbReference type="Proteomes" id="UP000250235">
    <property type="component" value="Unassembled WGS sequence"/>
</dbReference>
<dbReference type="Pfam" id="PF24626">
    <property type="entry name" value="SH3_Tf2-1"/>
    <property type="match status" value="1"/>
</dbReference>
<evidence type="ECO:0000313" key="3">
    <source>
        <dbReference type="Proteomes" id="UP000250235"/>
    </source>
</evidence>
<dbReference type="PANTHER" id="PTHR46148:SF60">
    <property type="entry name" value="CHROMO DOMAIN-CONTAINING PROTEIN"/>
    <property type="match status" value="1"/>
</dbReference>
<dbReference type="InterPro" id="IPR056924">
    <property type="entry name" value="SH3_Tf2-1"/>
</dbReference>
<gene>
    <name evidence="2" type="ORF">F511_27081</name>
</gene>
<sequence length="103" mass="11964">MKAVQDRHVSYANRRRDQLEFEVGDRVFLRVSPFKSVMRFRTKGKLAPKFVGPFDIIEMIGSLAYRLRLPDELAAMHDVFHVSMLRTDEVGLDSTLSYVEYPV</sequence>
<reference evidence="2 3" key="1">
    <citation type="journal article" date="2015" name="Proc. Natl. Acad. Sci. U.S.A.">
        <title>The resurrection genome of Boea hygrometrica: A blueprint for survival of dehydration.</title>
        <authorList>
            <person name="Xiao L."/>
            <person name="Yang G."/>
            <person name="Zhang L."/>
            <person name="Yang X."/>
            <person name="Zhao S."/>
            <person name="Ji Z."/>
            <person name="Zhou Q."/>
            <person name="Hu M."/>
            <person name="Wang Y."/>
            <person name="Chen M."/>
            <person name="Xu Y."/>
            <person name="Jin H."/>
            <person name="Xiao X."/>
            <person name="Hu G."/>
            <person name="Bao F."/>
            <person name="Hu Y."/>
            <person name="Wan P."/>
            <person name="Li L."/>
            <person name="Deng X."/>
            <person name="Kuang T."/>
            <person name="Xiang C."/>
            <person name="Zhu J.K."/>
            <person name="Oliver M.J."/>
            <person name="He Y."/>
        </authorList>
    </citation>
    <scope>NUCLEOTIDE SEQUENCE [LARGE SCALE GENOMIC DNA]</scope>
    <source>
        <strain evidence="3">cv. XS01</strain>
    </source>
</reference>
<evidence type="ECO:0000313" key="2">
    <source>
        <dbReference type="EMBL" id="KZV44059.1"/>
    </source>
</evidence>
<evidence type="ECO:0000259" key="1">
    <source>
        <dbReference type="Pfam" id="PF24626"/>
    </source>
</evidence>
<dbReference type="PANTHER" id="PTHR46148">
    <property type="entry name" value="CHROMO DOMAIN-CONTAINING PROTEIN"/>
    <property type="match status" value="1"/>
</dbReference>
<dbReference type="EMBL" id="KQ997542">
    <property type="protein sequence ID" value="KZV44059.1"/>
    <property type="molecule type" value="Genomic_DNA"/>
</dbReference>
<proteinExistence type="predicted"/>
<name>A0A2Z7CHD8_9LAMI</name>
<dbReference type="AlphaFoldDB" id="A0A2Z7CHD8"/>
<organism evidence="2 3">
    <name type="scientific">Dorcoceras hygrometricum</name>
    <dbReference type="NCBI Taxonomy" id="472368"/>
    <lineage>
        <taxon>Eukaryota</taxon>
        <taxon>Viridiplantae</taxon>
        <taxon>Streptophyta</taxon>
        <taxon>Embryophyta</taxon>
        <taxon>Tracheophyta</taxon>
        <taxon>Spermatophyta</taxon>
        <taxon>Magnoliopsida</taxon>
        <taxon>eudicotyledons</taxon>
        <taxon>Gunneridae</taxon>
        <taxon>Pentapetalae</taxon>
        <taxon>asterids</taxon>
        <taxon>lamiids</taxon>
        <taxon>Lamiales</taxon>
        <taxon>Gesneriaceae</taxon>
        <taxon>Didymocarpoideae</taxon>
        <taxon>Trichosporeae</taxon>
        <taxon>Loxocarpinae</taxon>
        <taxon>Dorcoceras</taxon>
    </lineage>
</organism>
<feature type="domain" description="Tf2-1-like SH3-like" evidence="1">
    <location>
        <begin position="24"/>
        <end position="86"/>
    </location>
</feature>
<keyword evidence="3" id="KW-1185">Reference proteome</keyword>
<dbReference type="OrthoDB" id="1909122at2759"/>
<accession>A0A2Z7CHD8</accession>
<protein>
    <recommendedName>
        <fullName evidence="1">Tf2-1-like SH3-like domain-containing protein</fullName>
    </recommendedName>
</protein>